<dbReference type="NCBIfam" id="TIGR00229">
    <property type="entry name" value="sensory_box"/>
    <property type="match status" value="2"/>
</dbReference>
<keyword evidence="21" id="KW-1185">Reference proteome</keyword>
<dbReference type="Pfam" id="PF01627">
    <property type="entry name" value="Hpt"/>
    <property type="match status" value="1"/>
</dbReference>
<evidence type="ECO:0000256" key="3">
    <source>
        <dbReference type="ARBA" id="ARBA00012438"/>
    </source>
</evidence>
<keyword evidence="6 15" id="KW-0812">Transmembrane</keyword>
<dbReference type="Gene3D" id="1.10.287.130">
    <property type="match status" value="1"/>
</dbReference>
<feature type="domain" description="Histidine kinase" evidence="16">
    <location>
        <begin position="687"/>
        <end position="907"/>
    </location>
</feature>
<evidence type="ECO:0000259" key="19">
    <source>
        <dbReference type="PROSITE" id="PS50113"/>
    </source>
</evidence>
<dbReference type="InterPro" id="IPR036890">
    <property type="entry name" value="HATPase_C_sf"/>
</dbReference>
<dbReference type="EC" id="2.7.13.3" evidence="3"/>
<evidence type="ECO:0000256" key="2">
    <source>
        <dbReference type="ARBA" id="ARBA00004651"/>
    </source>
</evidence>
<dbReference type="PRINTS" id="PR00344">
    <property type="entry name" value="BCTRLSENSOR"/>
</dbReference>
<dbReference type="InterPro" id="IPR036097">
    <property type="entry name" value="HisK_dim/P_sf"/>
</dbReference>
<gene>
    <name evidence="20" type="ORF">DFR40_3120</name>
</gene>
<evidence type="ECO:0000256" key="15">
    <source>
        <dbReference type="SAM" id="Phobius"/>
    </source>
</evidence>
<evidence type="ECO:0000313" key="20">
    <source>
        <dbReference type="EMBL" id="RKT49977.1"/>
    </source>
</evidence>
<feature type="domain" description="PAS" evidence="18">
    <location>
        <begin position="527"/>
        <end position="599"/>
    </location>
</feature>
<dbReference type="SUPFAM" id="SSF52172">
    <property type="entry name" value="CheY-like"/>
    <property type="match status" value="2"/>
</dbReference>
<feature type="domain" description="PAC" evidence="19">
    <location>
        <begin position="351"/>
        <end position="405"/>
    </location>
</feature>
<feature type="domain" description="PAC" evidence="19">
    <location>
        <begin position="601"/>
        <end position="651"/>
    </location>
</feature>
<feature type="transmembrane region" description="Helical" evidence="15">
    <location>
        <begin position="200"/>
        <end position="222"/>
    </location>
</feature>
<organism evidence="20 21">
    <name type="scientific">Azonexus fungiphilus</name>
    <dbReference type="NCBI Taxonomy" id="146940"/>
    <lineage>
        <taxon>Bacteria</taxon>
        <taxon>Pseudomonadati</taxon>
        <taxon>Pseudomonadota</taxon>
        <taxon>Betaproteobacteria</taxon>
        <taxon>Rhodocyclales</taxon>
        <taxon>Azonexaceae</taxon>
        <taxon>Azonexus</taxon>
    </lineage>
</organism>
<evidence type="ECO:0000256" key="4">
    <source>
        <dbReference type="ARBA" id="ARBA00022475"/>
    </source>
</evidence>
<dbReference type="InterPro" id="IPR001789">
    <property type="entry name" value="Sig_transdc_resp-reg_receiver"/>
</dbReference>
<dbReference type="GO" id="GO:0005524">
    <property type="term" value="F:ATP binding"/>
    <property type="evidence" value="ECO:0007669"/>
    <property type="project" value="UniProtKB-KW"/>
</dbReference>
<dbReference type="InterPro" id="IPR036641">
    <property type="entry name" value="HPT_dom_sf"/>
</dbReference>
<evidence type="ECO:0000256" key="14">
    <source>
        <dbReference type="PROSITE-ProRule" id="PRU00169"/>
    </source>
</evidence>
<dbReference type="PROSITE" id="PS50109">
    <property type="entry name" value="HIS_KIN"/>
    <property type="match status" value="1"/>
</dbReference>
<evidence type="ECO:0000256" key="12">
    <source>
        <dbReference type="ARBA" id="ARBA00058004"/>
    </source>
</evidence>
<evidence type="ECO:0000256" key="5">
    <source>
        <dbReference type="ARBA" id="ARBA00022553"/>
    </source>
</evidence>
<evidence type="ECO:0000256" key="13">
    <source>
        <dbReference type="ARBA" id="ARBA00070152"/>
    </source>
</evidence>
<dbReference type="PROSITE" id="PS50110">
    <property type="entry name" value="RESPONSE_REGULATORY"/>
    <property type="match status" value="2"/>
</dbReference>
<dbReference type="CDD" id="cd00088">
    <property type="entry name" value="HPT"/>
    <property type="match status" value="1"/>
</dbReference>
<dbReference type="InterPro" id="IPR003594">
    <property type="entry name" value="HATPase_dom"/>
</dbReference>
<dbReference type="InterPro" id="IPR000700">
    <property type="entry name" value="PAS-assoc_C"/>
</dbReference>
<dbReference type="InterPro" id="IPR001610">
    <property type="entry name" value="PAC"/>
</dbReference>
<keyword evidence="8" id="KW-0067">ATP-binding</keyword>
<dbReference type="SMART" id="SM00086">
    <property type="entry name" value="PAC"/>
    <property type="match status" value="3"/>
</dbReference>
<dbReference type="Pfam" id="PF00072">
    <property type="entry name" value="Response_reg"/>
    <property type="match status" value="2"/>
</dbReference>
<dbReference type="SUPFAM" id="SSF55785">
    <property type="entry name" value="PYP-like sensor domain (PAS domain)"/>
    <property type="match status" value="3"/>
</dbReference>
<sequence>MPMRRLQFLLLFFLPVVLAIATAFLFGWQVLKEHEQDNRQLTAAQTEDLRRQAAANHLVLDMQRIQNLLVETLRGARAGSIDQAAAYRIHTRVVDGLAELERHLANLRADTPHPELAPAFARGQAAFREYRQQAVSTTDIVAIDPRVAVDHVENAFVHYMNFATQMHDLSSSLSRAALARMEDGDRRLHGNLDKAARTSWLLFLAMVAFWLALVWTTARYLAIVSGALTRLGQHHALDDKEQAELHQVKGFFLKDLADATLAFGDSLLGRERAERKLRQEQQQLTLLLDSLPDLIWFKDANGCYRRCNPRFESFIGKPASEIIGRSDLELFPADAAAGYRAADRRAAEAGQPVVHQEWRHFPDGHRELQTIHKIAVRDEQGRLYGVLGVGRDITAEHLAEAELRTSRQALQRTQSIAQIGSWTIDFADHRLHASKEAADILGLASASPLAADQLFACVDPRDRDAVRDSWLAACQDGVFDVEHRSAGKWLRQRAEIERTSDGQPLRAIGMVQDISSVKAATEALQRREELFSTIIGQAEHGILLIDLNSLRFVEFNDAACRHLGYSREEFARLDMAAIQADADARAAIPENIRNILDQGASTFEKRYRCKDGSIRNFWLSVKPIHRDDTVLAAIVWSDITERKQVERDLERYRNHLEELVGERTLELAAARDAAQSASRSKSAFLANMSHEIRTPMNAIIGLTHLIRREIGDPRHVQQLDKVIGAANHLLGIINDILDFSKIEAGKMSLEPTDFETDRIVANACALVADKAQAKGLELVADISALPPVLHGDGLRLAQVLINFISNAVKFTDHGSVVIRGSVVADGPNDLMVRFEVQDTGIGINAEQQARLFVAFEQADASTTRRYGGTGLGLAITRRLVELMGGRVGVVSEPGRGSTFWIEVPFGRVVGSGRRDSQRVLPPGTRALVVDDVEDARNSLAAVLGELGIRTECLAHGSEALARIAAADTAGEPVGLLLLDWQMPEMDGLEIARRLQALPLQQRPTTFLVSGTLGAPRRELEQLGFAGFIAKPVTPSSLLAALGRAREPAPTSFALPAATDDLAQMRRLLGGRRVLLAEDNLLNQEVAIDMLRLVDLQVDVADDGCEALAMAAETPYELILLDVQMPNMDGLEAARRIRALPGHTATPILAMTANAFDEDRESSRAAGMNDHIAKPVEPAVLHAALLRWLTGQRQVPATAAPVPATIDADGLAGLPGFDIQLGLRSTLGQVEKLKRLLGHFATGHGDDAGRIAQRYPTDPDGARHLAHTLKGAAATLGLTGIAEVAARIERAVAEQRPVDEILALTGQLAADDAAFRSAFAIAEDNPGGPADLVMSVDTGLLATDLAKLRQLLASDDIHAQDRHRQLKARLHAVAGSAADPLDHDIEAFAYAEALARLDALIAAHPTLQAGKD</sequence>
<evidence type="ECO:0000259" key="16">
    <source>
        <dbReference type="PROSITE" id="PS50109"/>
    </source>
</evidence>
<dbReference type="Gene3D" id="3.30.450.20">
    <property type="entry name" value="PAS domain"/>
    <property type="match status" value="3"/>
</dbReference>
<dbReference type="GO" id="GO:0005886">
    <property type="term" value="C:plasma membrane"/>
    <property type="evidence" value="ECO:0007669"/>
    <property type="project" value="UniProtKB-SubCell"/>
</dbReference>
<dbReference type="Gene3D" id="1.20.120.160">
    <property type="entry name" value="HPT domain"/>
    <property type="match status" value="1"/>
</dbReference>
<evidence type="ECO:0000256" key="11">
    <source>
        <dbReference type="ARBA" id="ARBA00023136"/>
    </source>
</evidence>
<keyword evidence="9 15" id="KW-1133">Transmembrane helix</keyword>
<dbReference type="CDD" id="cd00082">
    <property type="entry name" value="HisKA"/>
    <property type="match status" value="1"/>
</dbReference>
<proteinExistence type="predicted"/>
<dbReference type="InterPro" id="IPR008207">
    <property type="entry name" value="Sig_transdc_His_kin_Hpt_dom"/>
</dbReference>
<evidence type="ECO:0000256" key="8">
    <source>
        <dbReference type="ARBA" id="ARBA00022840"/>
    </source>
</evidence>
<feature type="modified residue" description="4-aspartylphosphate" evidence="14">
    <location>
        <position position="979"/>
    </location>
</feature>
<dbReference type="SUPFAM" id="SSF55874">
    <property type="entry name" value="ATPase domain of HSP90 chaperone/DNA topoisomerase II/histidine kinase"/>
    <property type="match status" value="1"/>
</dbReference>
<dbReference type="InterPro" id="IPR035965">
    <property type="entry name" value="PAS-like_dom_sf"/>
</dbReference>
<dbReference type="EMBL" id="RBXP01000019">
    <property type="protein sequence ID" value="RKT49977.1"/>
    <property type="molecule type" value="Genomic_DNA"/>
</dbReference>
<dbReference type="PANTHER" id="PTHR45339">
    <property type="entry name" value="HYBRID SIGNAL TRANSDUCTION HISTIDINE KINASE J"/>
    <property type="match status" value="1"/>
</dbReference>
<dbReference type="Pfam" id="PF08448">
    <property type="entry name" value="PAS_4"/>
    <property type="match status" value="1"/>
</dbReference>
<comment type="caution">
    <text evidence="20">The sequence shown here is derived from an EMBL/GenBank/DDBJ whole genome shotgun (WGS) entry which is preliminary data.</text>
</comment>
<keyword evidence="4" id="KW-1003">Cell membrane</keyword>
<dbReference type="CDD" id="cd00130">
    <property type="entry name" value="PAS"/>
    <property type="match status" value="2"/>
</dbReference>
<feature type="domain" description="Response regulatory" evidence="17">
    <location>
        <begin position="1072"/>
        <end position="1188"/>
    </location>
</feature>
<dbReference type="SMART" id="SM00387">
    <property type="entry name" value="HATPase_c"/>
    <property type="match status" value="1"/>
</dbReference>
<evidence type="ECO:0000256" key="9">
    <source>
        <dbReference type="ARBA" id="ARBA00022989"/>
    </source>
</evidence>
<keyword evidence="11 15" id="KW-0472">Membrane</keyword>
<feature type="modified residue" description="4-aspartylphosphate" evidence="14">
    <location>
        <position position="1121"/>
    </location>
</feature>
<dbReference type="SMART" id="SM00448">
    <property type="entry name" value="REC"/>
    <property type="match status" value="2"/>
</dbReference>
<dbReference type="RefSeq" id="WP_121459390.1">
    <property type="nucleotide sequence ID" value="NZ_RBXP01000019.1"/>
</dbReference>
<dbReference type="Gene3D" id="2.10.70.100">
    <property type="match status" value="1"/>
</dbReference>
<comment type="catalytic activity">
    <reaction evidence="1">
        <text>ATP + protein L-histidine = ADP + protein N-phospho-L-histidine.</text>
        <dbReference type="EC" id="2.7.13.3"/>
    </reaction>
</comment>
<dbReference type="Gene3D" id="3.30.565.10">
    <property type="entry name" value="Histidine kinase-like ATPase, C-terminal domain"/>
    <property type="match status" value="1"/>
</dbReference>
<evidence type="ECO:0000259" key="17">
    <source>
        <dbReference type="PROSITE" id="PS50110"/>
    </source>
</evidence>
<reference evidence="20 21" key="1">
    <citation type="submission" date="2018-10" db="EMBL/GenBank/DDBJ databases">
        <title>Genomic Encyclopedia of Type Strains, Phase IV (KMG-IV): sequencing the most valuable type-strain genomes for metagenomic binning, comparative biology and taxonomic classification.</title>
        <authorList>
            <person name="Goeker M."/>
        </authorList>
    </citation>
    <scope>NUCLEOTIDE SEQUENCE [LARGE SCALE GENOMIC DNA]</scope>
    <source>
        <strain evidence="20 21">DSM 23841</strain>
    </source>
</reference>
<dbReference type="SUPFAM" id="SSF47226">
    <property type="entry name" value="Histidine-containing phosphotransfer domain, HPT domain"/>
    <property type="match status" value="1"/>
</dbReference>
<evidence type="ECO:0000256" key="7">
    <source>
        <dbReference type="ARBA" id="ARBA00022741"/>
    </source>
</evidence>
<dbReference type="GO" id="GO:0000155">
    <property type="term" value="F:phosphorelay sensor kinase activity"/>
    <property type="evidence" value="ECO:0007669"/>
    <property type="project" value="InterPro"/>
</dbReference>
<dbReference type="PANTHER" id="PTHR45339:SF1">
    <property type="entry name" value="HYBRID SIGNAL TRANSDUCTION HISTIDINE KINASE J"/>
    <property type="match status" value="1"/>
</dbReference>
<dbReference type="FunFam" id="3.30.565.10:FF:000010">
    <property type="entry name" value="Sensor histidine kinase RcsC"/>
    <property type="match status" value="1"/>
</dbReference>
<dbReference type="InterPro" id="IPR000014">
    <property type="entry name" value="PAS"/>
</dbReference>
<dbReference type="Proteomes" id="UP000270626">
    <property type="component" value="Unassembled WGS sequence"/>
</dbReference>
<keyword evidence="10" id="KW-0902">Two-component regulatory system</keyword>
<dbReference type="Pfam" id="PF02518">
    <property type="entry name" value="HATPase_c"/>
    <property type="match status" value="1"/>
</dbReference>
<feature type="transmembrane region" description="Helical" evidence="15">
    <location>
        <begin position="6"/>
        <end position="31"/>
    </location>
</feature>
<accession>A0A495VMZ3</accession>
<dbReference type="CDD" id="cd16922">
    <property type="entry name" value="HATPase_EvgS-ArcB-TorS-like"/>
    <property type="match status" value="1"/>
</dbReference>
<keyword evidence="7" id="KW-0547">Nucleotide-binding</keyword>
<dbReference type="Gene3D" id="3.40.50.2300">
    <property type="match status" value="2"/>
</dbReference>
<protein>
    <recommendedName>
        <fullName evidence="13">Virulence sensor protein BvgS</fullName>
        <ecNumber evidence="3">2.7.13.3</ecNumber>
    </recommendedName>
</protein>
<name>A0A495VMZ3_9RHOO</name>
<dbReference type="Pfam" id="PF00512">
    <property type="entry name" value="HisKA"/>
    <property type="match status" value="1"/>
</dbReference>
<evidence type="ECO:0000259" key="18">
    <source>
        <dbReference type="PROSITE" id="PS50112"/>
    </source>
</evidence>
<feature type="domain" description="Response regulatory" evidence="17">
    <location>
        <begin position="925"/>
        <end position="1045"/>
    </location>
</feature>
<feature type="domain" description="PAS" evidence="18">
    <location>
        <begin position="280"/>
        <end position="350"/>
    </location>
</feature>
<dbReference type="InterPro" id="IPR013656">
    <property type="entry name" value="PAS_4"/>
</dbReference>
<dbReference type="InterPro" id="IPR011006">
    <property type="entry name" value="CheY-like_superfamily"/>
</dbReference>
<evidence type="ECO:0000256" key="1">
    <source>
        <dbReference type="ARBA" id="ARBA00000085"/>
    </source>
</evidence>
<dbReference type="SMART" id="SM00091">
    <property type="entry name" value="PAS"/>
    <property type="match status" value="3"/>
</dbReference>
<comment type="function">
    <text evidence="12">Member of the two-component regulatory system BvgS/BvgA. Phosphorylates BvgA via a four-step phosphorelay in response to environmental signals.</text>
</comment>
<keyword evidence="5 14" id="KW-0597">Phosphoprotein</keyword>
<dbReference type="InterPro" id="IPR005467">
    <property type="entry name" value="His_kinase_dom"/>
</dbReference>
<dbReference type="InterPro" id="IPR003661">
    <property type="entry name" value="HisK_dim/P_dom"/>
</dbReference>
<evidence type="ECO:0000256" key="10">
    <source>
        <dbReference type="ARBA" id="ARBA00023012"/>
    </source>
</evidence>
<evidence type="ECO:0000313" key="21">
    <source>
        <dbReference type="Proteomes" id="UP000270626"/>
    </source>
</evidence>
<dbReference type="Pfam" id="PF13426">
    <property type="entry name" value="PAS_9"/>
    <property type="match status" value="1"/>
</dbReference>
<evidence type="ECO:0000256" key="6">
    <source>
        <dbReference type="ARBA" id="ARBA00022692"/>
    </source>
</evidence>
<comment type="subcellular location">
    <subcellularLocation>
        <location evidence="2">Cell membrane</location>
        <topology evidence="2">Multi-pass membrane protein</topology>
    </subcellularLocation>
</comment>
<dbReference type="InterPro" id="IPR004358">
    <property type="entry name" value="Sig_transdc_His_kin-like_C"/>
</dbReference>
<dbReference type="PROSITE" id="PS50112">
    <property type="entry name" value="PAS"/>
    <property type="match status" value="2"/>
</dbReference>
<dbReference type="CDD" id="cd17546">
    <property type="entry name" value="REC_hyHK_CKI1_RcsC-like"/>
    <property type="match status" value="2"/>
</dbReference>
<dbReference type="SMART" id="SM00388">
    <property type="entry name" value="HisKA"/>
    <property type="match status" value="1"/>
</dbReference>
<dbReference type="SUPFAM" id="SSF47384">
    <property type="entry name" value="Homodimeric domain of signal transducing histidine kinase"/>
    <property type="match status" value="1"/>
</dbReference>
<dbReference type="OrthoDB" id="8552871at2"/>
<dbReference type="PROSITE" id="PS50113">
    <property type="entry name" value="PAC"/>
    <property type="match status" value="2"/>
</dbReference>